<feature type="transmembrane region" description="Helical" evidence="14">
    <location>
        <begin position="185"/>
        <end position="207"/>
    </location>
</feature>
<keyword evidence="9" id="KW-0408">Iron</keyword>
<evidence type="ECO:0000259" key="15">
    <source>
        <dbReference type="Pfam" id="PF00487"/>
    </source>
</evidence>
<reference evidence="16" key="1">
    <citation type="submission" date="2019-10" db="EMBL/GenBank/DDBJ databases">
        <authorList>
            <person name="Zhang R."/>
            <person name="Pan Y."/>
            <person name="Wang J."/>
            <person name="Ma R."/>
            <person name="Yu S."/>
        </authorList>
    </citation>
    <scope>NUCLEOTIDE SEQUENCE</scope>
    <source>
        <strain evidence="16">LA-IB0</strain>
        <tissue evidence="16">Leaf</tissue>
    </source>
</reference>
<keyword evidence="4 13" id="KW-0444">Lipid biosynthesis</keyword>
<feature type="domain" description="Fatty acid desaturase" evidence="15">
    <location>
        <begin position="68"/>
        <end position="207"/>
    </location>
</feature>
<keyword evidence="10" id="KW-0443">Lipid metabolism</keyword>
<comment type="subcellular location">
    <subcellularLocation>
        <location evidence="1">Membrane</location>
        <topology evidence="1">Multi-pass membrane protein</topology>
    </subcellularLocation>
</comment>
<evidence type="ECO:0000256" key="11">
    <source>
        <dbReference type="ARBA" id="ARBA00023136"/>
    </source>
</evidence>
<evidence type="ECO:0000256" key="3">
    <source>
        <dbReference type="ARBA" id="ARBA00009295"/>
    </source>
</evidence>
<evidence type="ECO:0000256" key="8">
    <source>
        <dbReference type="ARBA" id="ARBA00023002"/>
    </source>
</evidence>
<accession>A0AAV6XHC5</accession>
<dbReference type="Pfam" id="PF00487">
    <property type="entry name" value="FA_desaturase"/>
    <property type="match status" value="1"/>
</dbReference>
<dbReference type="CDD" id="cd03505">
    <property type="entry name" value="Delta9-FADS-like"/>
    <property type="match status" value="1"/>
</dbReference>
<keyword evidence="17" id="KW-1185">Reference proteome</keyword>
<comment type="cofactor">
    <cofactor evidence="13">
        <name>Fe(2+)</name>
        <dbReference type="ChEBI" id="CHEBI:29033"/>
    </cofactor>
</comment>
<evidence type="ECO:0000256" key="10">
    <source>
        <dbReference type="ARBA" id="ARBA00023098"/>
    </source>
</evidence>
<keyword evidence="11 14" id="KW-0472">Membrane</keyword>
<feature type="transmembrane region" description="Helical" evidence="14">
    <location>
        <begin position="43"/>
        <end position="61"/>
    </location>
</feature>
<dbReference type="GO" id="GO:0016717">
    <property type="term" value="F:oxidoreductase activity, acting on paired donors, with oxidation of a pair of donors resulting in the reduction of molecular oxygen to two molecules of water"/>
    <property type="evidence" value="ECO:0007669"/>
    <property type="project" value="InterPro"/>
</dbReference>
<dbReference type="InterPro" id="IPR005804">
    <property type="entry name" value="FA_desaturase_dom"/>
</dbReference>
<dbReference type="AlphaFoldDB" id="A0AAV6XHC5"/>
<evidence type="ECO:0000256" key="4">
    <source>
        <dbReference type="ARBA" id="ARBA00022516"/>
    </source>
</evidence>
<evidence type="ECO:0000256" key="12">
    <source>
        <dbReference type="ARBA" id="ARBA00023160"/>
    </source>
</evidence>
<dbReference type="EMBL" id="WHWC01000007">
    <property type="protein sequence ID" value="KAG8379822.1"/>
    <property type="molecule type" value="Genomic_DNA"/>
</dbReference>
<keyword evidence="5 13" id="KW-0812">Transmembrane</keyword>
<dbReference type="GO" id="GO:0042761">
    <property type="term" value="P:very long-chain fatty acid biosynthetic process"/>
    <property type="evidence" value="ECO:0007669"/>
    <property type="project" value="TreeGrafter"/>
</dbReference>
<comment type="caution">
    <text evidence="16">The sequence shown here is derived from an EMBL/GenBank/DDBJ whole genome shotgun (WGS) entry which is preliminary data.</text>
</comment>
<dbReference type="GO" id="GO:0005789">
    <property type="term" value="C:endoplasmic reticulum membrane"/>
    <property type="evidence" value="ECO:0007669"/>
    <property type="project" value="TreeGrafter"/>
</dbReference>
<comment type="pathway">
    <text evidence="2">Lipid metabolism.</text>
</comment>
<evidence type="ECO:0000256" key="6">
    <source>
        <dbReference type="ARBA" id="ARBA00022832"/>
    </source>
</evidence>
<dbReference type="PANTHER" id="PTHR11351">
    <property type="entry name" value="ACYL-COA DESATURASE"/>
    <property type="match status" value="1"/>
</dbReference>
<feature type="transmembrane region" description="Helical" evidence="14">
    <location>
        <begin position="67"/>
        <end position="87"/>
    </location>
</feature>
<dbReference type="PANTHER" id="PTHR11351:SF31">
    <property type="entry name" value="DESATURASE 1, ISOFORM A-RELATED"/>
    <property type="match status" value="1"/>
</dbReference>
<organism evidence="16 17">
    <name type="scientific">Buddleja alternifolia</name>
    <dbReference type="NCBI Taxonomy" id="168488"/>
    <lineage>
        <taxon>Eukaryota</taxon>
        <taxon>Viridiplantae</taxon>
        <taxon>Streptophyta</taxon>
        <taxon>Embryophyta</taxon>
        <taxon>Tracheophyta</taxon>
        <taxon>Spermatophyta</taxon>
        <taxon>Magnoliopsida</taxon>
        <taxon>eudicotyledons</taxon>
        <taxon>Gunneridae</taxon>
        <taxon>Pentapetalae</taxon>
        <taxon>asterids</taxon>
        <taxon>lamiids</taxon>
        <taxon>Lamiales</taxon>
        <taxon>Scrophulariaceae</taxon>
        <taxon>Buddlejeae</taxon>
        <taxon>Buddleja</taxon>
    </lineage>
</organism>
<protein>
    <recommendedName>
        <fullName evidence="15">Fatty acid desaturase domain-containing protein</fullName>
    </recommendedName>
</protein>
<evidence type="ECO:0000256" key="7">
    <source>
        <dbReference type="ARBA" id="ARBA00022989"/>
    </source>
</evidence>
<dbReference type="PRINTS" id="PR00075">
    <property type="entry name" value="FACDDSATRASE"/>
</dbReference>
<evidence type="ECO:0000256" key="2">
    <source>
        <dbReference type="ARBA" id="ARBA00005189"/>
    </source>
</evidence>
<keyword evidence="6" id="KW-0276">Fatty acid metabolism</keyword>
<comment type="domain">
    <text evidence="13">The histidine box domains are involved in binding the catalytic metal ions.</text>
</comment>
<name>A0AAV6XHC5_9LAMI</name>
<keyword evidence="8 13" id="KW-0560">Oxidoreductase</keyword>
<evidence type="ECO:0000313" key="16">
    <source>
        <dbReference type="EMBL" id="KAG8379822.1"/>
    </source>
</evidence>
<keyword evidence="12 13" id="KW-0275">Fatty acid biosynthesis</keyword>
<proteinExistence type="inferred from homology"/>
<gene>
    <name evidence="16" type="ORF">BUALT_Bualt07G0129400</name>
</gene>
<comment type="similarity">
    <text evidence="3 13">Belongs to the fatty acid desaturase type 1 family.</text>
</comment>
<dbReference type="Proteomes" id="UP000826271">
    <property type="component" value="Unassembled WGS sequence"/>
</dbReference>
<evidence type="ECO:0000256" key="1">
    <source>
        <dbReference type="ARBA" id="ARBA00004141"/>
    </source>
</evidence>
<keyword evidence="7 14" id="KW-1133">Transmembrane helix</keyword>
<dbReference type="InterPro" id="IPR015876">
    <property type="entry name" value="Acyl-CoA_DS"/>
</dbReference>
<evidence type="ECO:0000256" key="9">
    <source>
        <dbReference type="ARBA" id="ARBA00023004"/>
    </source>
</evidence>
<evidence type="ECO:0000256" key="5">
    <source>
        <dbReference type="ARBA" id="ARBA00022692"/>
    </source>
</evidence>
<sequence>MAILIPFSGDEKDSNFGKILMSDVVVKRRRNVFRGRKWTSSDVATFGVVVALHLMCIFAPFMFNWGAFWVAFGLYVITGLFGIGLSFHRNLSHKSFKLPKWLEYFFAYCGLHALQGDPITWVSIHRYHHQFVDSEKDPHSPIEGFWFSHMSWLFDHNTIAPKCGKSKNVGDLEKQLYYRCLRSTYIIHPIVLGAMLYALGGFPYIVWGMDPSNLLVHRIEWTGRSATLLAGDRTGGRRGSSPLCCLHPNVEIQSTIYENSDIVP</sequence>
<evidence type="ECO:0000256" key="13">
    <source>
        <dbReference type="RuleBase" id="RU000581"/>
    </source>
</evidence>
<evidence type="ECO:0000256" key="14">
    <source>
        <dbReference type="SAM" id="Phobius"/>
    </source>
</evidence>
<evidence type="ECO:0000313" key="17">
    <source>
        <dbReference type="Proteomes" id="UP000826271"/>
    </source>
</evidence>